<accession>A0A8J7MND3</accession>
<protein>
    <submittedName>
        <fullName evidence="6">NUDIX hydrolase</fullName>
    </submittedName>
</protein>
<dbReference type="GO" id="GO:0005737">
    <property type="term" value="C:cytoplasm"/>
    <property type="evidence" value="ECO:0007669"/>
    <property type="project" value="TreeGrafter"/>
</dbReference>
<dbReference type="CDD" id="cd04666">
    <property type="entry name" value="NUDIX_DIPP2_like_Nudt4"/>
    <property type="match status" value="1"/>
</dbReference>
<dbReference type="Pfam" id="PF00293">
    <property type="entry name" value="NUDIX"/>
    <property type="match status" value="1"/>
</dbReference>
<keyword evidence="3 6" id="KW-0378">Hydrolase</keyword>
<evidence type="ECO:0000256" key="2">
    <source>
        <dbReference type="ARBA" id="ARBA00022723"/>
    </source>
</evidence>
<evidence type="ECO:0000313" key="7">
    <source>
        <dbReference type="Proteomes" id="UP000619033"/>
    </source>
</evidence>
<dbReference type="GO" id="GO:0046872">
    <property type="term" value="F:metal ion binding"/>
    <property type="evidence" value="ECO:0007669"/>
    <property type="project" value="UniProtKB-KW"/>
</dbReference>
<dbReference type="PROSITE" id="PS51462">
    <property type="entry name" value="NUDIX"/>
    <property type="match status" value="1"/>
</dbReference>
<evidence type="ECO:0000256" key="3">
    <source>
        <dbReference type="ARBA" id="ARBA00022801"/>
    </source>
</evidence>
<keyword evidence="7" id="KW-1185">Reference proteome</keyword>
<gene>
    <name evidence="6" type="ORF">JI744_04785</name>
</gene>
<evidence type="ECO:0000259" key="5">
    <source>
        <dbReference type="PROSITE" id="PS51462"/>
    </source>
</evidence>
<organism evidence="6 7">
    <name type="scientific">Fuscibacter oryzae</name>
    <dbReference type="NCBI Taxonomy" id="2803939"/>
    <lineage>
        <taxon>Bacteria</taxon>
        <taxon>Pseudomonadati</taxon>
        <taxon>Pseudomonadota</taxon>
        <taxon>Alphaproteobacteria</taxon>
        <taxon>Rhodobacterales</taxon>
        <taxon>Paracoccaceae</taxon>
        <taxon>Fuscibacter</taxon>
    </lineage>
</organism>
<reference evidence="6" key="1">
    <citation type="submission" date="2021-01" db="EMBL/GenBank/DDBJ databases">
        <title>Genome seq and assembly of Tabrizicola sp. KVB23.</title>
        <authorList>
            <person name="Chhetri G."/>
        </authorList>
    </citation>
    <scope>NUCLEOTIDE SEQUENCE</scope>
    <source>
        <strain evidence="6">KVB23</strain>
    </source>
</reference>
<dbReference type="GO" id="GO:0016462">
    <property type="term" value="F:pyrophosphatase activity"/>
    <property type="evidence" value="ECO:0007669"/>
    <property type="project" value="InterPro"/>
</dbReference>
<dbReference type="InterPro" id="IPR000086">
    <property type="entry name" value="NUDIX_hydrolase_dom"/>
</dbReference>
<comment type="cofactor">
    <cofactor evidence="1">
        <name>Mg(2+)</name>
        <dbReference type="ChEBI" id="CHEBI:18420"/>
    </cofactor>
</comment>
<dbReference type="Gene3D" id="3.90.79.10">
    <property type="entry name" value="Nucleoside Triphosphate Pyrophosphohydrolase"/>
    <property type="match status" value="1"/>
</dbReference>
<dbReference type="InterPro" id="IPR047198">
    <property type="entry name" value="DDP-like_NUDIX"/>
</dbReference>
<dbReference type="Proteomes" id="UP000619033">
    <property type="component" value="Unassembled WGS sequence"/>
</dbReference>
<dbReference type="PANTHER" id="PTHR12629:SF0">
    <property type="entry name" value="DIPHOSPHOINOSITOL-POLYPHOSPHATE DIPHOSPHATASE"/>
    <property type="match status" value="1"/>
</dbReference>
<dbReference type="InterPro" id="IPR015797">
    <property type="entry name" value="NUDIX_hydrolase-like_dom_sf"/>
</dbReference>
<comment type="caution">
    <text evidence="6">The sequence shown here is derived from an EMBL/GenBank/DDBJ whole genome shotgun (WGS) entry which is preliminary data.</text>
</comment>
<keyword evidence="2" id="KW-0479">Metal-binding</keyword>
<sequence>MHRGKVEVLLITSRDTGRWVIPKGWPMLDKCPASTAQQEAWEEAGVKGDVAEDSVGTFGYDKVLKPGQSLPCRVAVYSLRVGELKRKYPEDKMRSRKWFKYSKAARLVAEPELRGLLMALPVLLDIEPAVA</sequence>
<keyword evidence="4" id="KW-0460">Magnesium</keyword>
<name>A0A8J7MND3_9RHOB</name>
<evidence type="ECO:0000256" key="4">
    <source>
        <dbReference type="ARBA" id="ARBA00022842"/>
    </source>
</evidence>
<evidence type="ECO:0000313" key="6">
    <source>
        <dbReference type="EMBL" id="MBL4927417.1"/>
    </source>
</evidence>
<dbReference type="AlphaFoldDB" id="A0A8J7MND3"/>
<dbReference type="PANTHER" id="PTHR12629">
    <property type="entry name" value="DIPHOSPHOINOSITOL POLYPHOSPHATE PHOSPHOHYDROLASE"/>
    <property type="match status" value="1"/>
</dbReference>
<dbReference type="SUPFAM" id="SSF55811">
    <property type="entry name" value="Nudix"/>
    <property type="match status" value="1"/>
</dbReference>
<dbReference type="EMBL" id="JAESVP010000002">
    <property type="protein sequence ID" value="MBL4927417.1"/>
    <property type="molecule type" value="Genomic_DNA"/>
</dbReference>
<feature type="domain" description="Nudix hydrolase" evidence="5">
    <location>
        <begin position="1"/>
        <end position="121"/>
    </location>
</feature>
<proteinExistence type="predicted"/>
<evidence type="ECO:0000256" key="1">
    <source>
        <dbReference type="ARBA" id="ARBA00001946"/>
    </source>
</evidence>